<feature type="compositionally biased region" description="Polar residues" evidence="3">
    <location>
        <begin position="380"/>
        <end position="389"/>
    </location>
</feature>
<feature type="compositionally biased region" description="Polar residues" evidence="3">
    <location>
        <begin position="584"/>
        <end position="596"/>
    </location>
</feature>
<feature type="compositionally biased region" description="Pro residues" evidence="3">
    <location>
        <begin position="895"/>
        <end position="914"/>
    </location>
</feature>
<dbReference type="Pfam" id="PF02181">
    <property type="entry name" value="FH2"/>
    <property type="match status" value="1"/>
</dbReference>
<keyword evidence="4" id="KW-1133">Transmembrane helix</keyword>
<feature type="region of interest" description="Disordered" evidence="3">
    <location>
        <begin position="470"/>
        <end position="997"/>
    </location>
</feature>
<feature type="compositionally biased region" description="Polar residues" evidence="3">
    <location>
        <begin position="742"/>
        <end position="756"/>
    </location>
</feature>
<feature type="compositionally biased region" description="Pro residues" evidence="3">
    <location>
        <begin position="924"/>
        <end position="939"/>
    </location>
</feature>
<evidence type="ECO:0000256" key="2">
    <source>
        <dbReference type="RuleBase" id="RU361260"/>
    </source>
</evidence>
<sequence length="1444" mass="156517">MPTAAALLLHLFLLVSFTLRPLSSTPHSRRILHQPLLPEDSPPSPPPAPSPPKYPFTSSAPDNSPFFQSYPSPPPPPAPASFATFPANISSLTVPTPSKSNSTSSKLIIAAVAAVVAAITVVSLAIFLHLRHRTTSRRSTSFNQTKPQSSDNSSTVSFNQAPNPHHIPKLHRPSQSSSEFLYLGTLVNSHAPGGAAAASAATVNYSNAANLRKLDSPELRPLPPLNTQRQIFGNNADVISSKDDESEEFYSPKGSINGRDSSIGTGSASRRAFAAIEVENFNGSTSNSSSTYSSSVPGSGSPARSASVSLSPANNPSPMNSVPKSPDLIEIQTVAPLPPQIPSPPEARASLLQESASPSPPSSSSPERYSRRSEEISPRNSSLLDQNLESPARINSPVHHNTTVSPTPPETLGLELAACESPSPLTYSPRNSSASDRNVESPAPRITNDIPTSPELRSSELLEFALPFPLSSSPRNSNASDQNLESSAGDNIPLQHTTLTPPEIRGLELSESASPLPPSSSSPERCARRSVESSPRNSNVSDQSAESPVRSNSPVHNPSVTPPPPESASLFLPDSDAWDWNVESPVTSNSPTQQNAIEIPTAPEMQSESALPLSPISFSMERLRRSEESSPRNSDVSDHNVESPVIISSPEQSNSTEIPTVPEMDALVLPESASPILSPGTYWSGEESSPRNSNVSDQNVESPVKISSPAKHNSDETPASTEMEALVLPESPAPSPLERNSRTNVETSPGISNASDQDVESPVIHPVQNFSIVNPTPPEMQDLVLASPERHSVRTEEPLPSISNVSDQNVAPPVRIDSPEKHELPSPSPMSPSSPERCRREREESLSKTLNDFDQIMKSLRSSLQHNAIANPTPLPPPPAAAEEEYIPAPSVSVTPPPPVSVPPPPPPPPPPLPLSKAWLSPRTPTPPAKNRVEPPPLIDPLRPFGFESSTLISPMQLPSDDSQNGDNESPNKETEYSAENRLNRESPPKPKLKPLHWDKVRASSDREMVWDQLKCSSFKLNEEMIETLFVVNTPKPNPNPNPNEATRWQVLPPPGLDNGDYVLDPKKAQNIAILLKALHVTVDEVCEGLLEGNADILGNELLESLLKMAPTKEEERKLKEYKNDSPIKLGPAERFLKAVVDIPHAFKRVEALLYVSNFESEVDYLKKSFATLEAACEELRTSRMFLKLLEAVLKTGNRMNVGTNRGDAHAFKLDTLLKLVDVKGADGKTTLLHFVVQEIIRSEGARLSGEHAVEDWSTNNDAKCRKLGLQVVSALSLELSNVKKAAVMDAEALTTDVSKLGRGIMNVKEIVGLNQAASSEESSSSSKFIEAMNSFTKNAEEEIFKIQAQERLDLSLVKEITEYFHGNSTMEEPHPFRIFMVVRDFLTVLDRVCKEVGMINERTIVSSAHKFPVPVNPMLQQATGMFHRQQHTSSDDENLPLNV</sequence>
<evidence type="ECO:0000256" key="4">
    <source>
        <dbReference type="SAM" id="Phobius"/>
    </source>
</evidence>
<feature type="compositionally biased region" description="Low complexity" evidence="3">
    <location>
        <begin position="284"/>
        <end position="311"/>
    </location>
</feature>
<feature type="signal peptide" evidence="5">
    <location>
        <begin position="1"/>
        <end position="24"/>
    </location>
</feature>
<evidence type="ECO:0000259" key="6">
    <source>
        <dbReference type="PROSITE" id="PS51444"/>
    </source>
</evidence>
<evidence type="ECO:0000256" key="3">
    <source>
        <dbReference type="SAM" id="MobiDB-lite"/>
    </source>
</evidence>
<dbReference type="InterPro" id="IPR027643">
    <property type="entry name" value="Formin-like_plant"/>
</dbReference>
<dbReference type="Proteomes" id="UP001190926">
    <property type="component" value="Unassembled WGS sequence"/>
</dbReference>
<feature type="compositionally biased region" description="Polar residues" evidence="3">
    <location>
        <begin position="960"/>
        <end position="969"/>
    </location>
</feature>
<evidence type="ECO:0000313" key="7">
    <source>
        <dbReference type="EMBL" id="KAH6836850.1"/>
    </source>
</evidence>
<feature type="compositionally biased region" description="Polar residues" evidence="3">
    <location>
        <begin position="532"/>
        <end position="550"/>
    </location>
</feature>
<feature type="region of interest" description="Disordered" evidence="3">
    <location>
        <begin position="135"/>
        <end position="174"/>
    </location>
</feature>
<dbReference type="PROSITE" id="PS51444">
    <property type="entry name" value="FH2"/>
    <property type="match status" value="1"/>
</dbReference>
<evidence type="ECO:0000256" key="1">
    <source>
        <dbReference type="ARBA" id="ARBA00025793"/>
    </source>
</evidence>
<dbReference type="InterPro" id="IPR042201">
    <property type="entry name" value="FH2_Formin_sf"/>
</dbReference>
<reference evidence="7 8" key="1">
    <citation type="journal article" date="2021" name="Nat. Commun.">
        <title>Incipient diploidization of the medicinal plant Perilla within 10,000 years.</title>
        <authorList>
            <person name="Zhang Y."/>
            <person name="Shen Q."/>
            <person name="Leng L."/>
            <person name="Zhang D."/>
            <person name="Chen S."/>
            <person name="Shi Y."/>
            <person name="Ning Z."/>
            <person name="Chen S."/>
        </authorList>
    </citation>
    <scope>NUCLEOTIDE SEQUENCE [LARGE SCALE GENOMIC DNA]</scope>
    <source>
        <strain evidence="8">cv. PC099</strain>
    </source>
</reference>
<dbReference type="EMBL" id="SDAM02000019">
    <property type="protein sequence ID" value="KAH6836850.1"/>
    <property type="molecule type" value="Genomic_DNA"/>
</dbReference>
<dbReference type="Gene3D" id="1.20.58.2220">
    <property type="entry name" value="Formin, FH2 domain"/>
    <property type="match status" value="1"/>
</dbReference>
<dbReference type="SMART" id="SM00498">
    <property type="entry name" value="FH2"/>
    <property type="match status" value="1"/>
</dbReference>
<keyword evidence="4" id="KW-0812">Transmembrane</keyword>
<comment type="caution">
    <text evidence="7">The sequence shown here is derived from an EMBL/GenBank/DDBJ whole genome shotgun (WGS) entry which is preliminary data.</text>
</comment>
<evidence type="ECO:0000256" key="5">
    <source>
        <dbReference type="SAM" id="SignalP"/>
    </source>
</evidence>
<feature type="compositionally biased region" description="Pro residues" evidence="3">
    <location>
        <begin position="336"/>
        <end position="345"/>
    </location>
</feature>
<feature type="compositionally biased region" description="Basic and acidic residues" evidence="3">
    <location>
        <begin position="621"/>
        <end position="641"/>
    </location>
</feature>
<keyword evidence="5" id="KW-0732">Signal</keyword>
<feature type="compositionally biased region" description="Basic and acidic residues" evidence="3">
    <location>
        <begin position="836"/>
        <end position="846"/>
    </location>
</feature>
<dbReference type="GO" id="GO:0051015">
    <property type="term" value="F:actin filament binding"/>
    <property type="evidence" value="ECO:0007669"/>
    <property type="project" value="InterPro"/>
</dbReference>
<dbReference type="PANTHER" id="PTHR23213:SF276">
    <property type="entry name" value="FORMIN-LIKE PROTEIN 1"/>
    <property type="match status" value="1"/>
</dbReference>
<gene>
    <name evidence="7" type="ORF">C2S53_008562</name>
</gene>
<keyword evidence="4" id="KW-0472">Membrane</keyword>
<dbReference type="InterPro" id="IPR015425">
    <property type="entry name" value="FH2_Formin"/>
</dbReference>
<feature type="compositionally biased region" description="Polar residues" evidence="3">
    <location>
        <begin position="423"/>
        <end position="436"/>
    </location>
</feature>
<feature type="compositionally biased region" description="Polar residues" evidence="3">
    <location>
        <begin position="686"/>
        <end position="701"/>
    </location>
</feature>
<feature type="region of interest" description="Disordered" evidence="3">
    <location>
        <begin position="33"/>
        <end position="82"/>
    </location>
</feature>
<name>A0AAD4JPP3_PERFH</name>
<feature type="region of interest" description="Disordered" evidence="3">
    <location>
        <begin position="215"/>
        <end position="266"/>
    </location>
</feature>
<protein>
    <recommendedName>
        <fullName evidence="2">Formin-like protein</fullName>
    </recommendedName>
</protein>
<dbReference type="GO" id="GO:0045010">
    <property type="term" value="P:actin nucleation"/>
    <property type="evidence" value="ECO:0007669"/>
    <property type="project" value="InterPro"/>
</dbReference>
<feature type="compositionally biased region" description="Polar residues" evidence="3">
    <location>
        <begin position="142"/>
        <end position="162"/>
    </location>
</feature>
<feature type="compositionally biased region" description="Polar residues" evidence="3">
    <location>
        <begin position="312"/>
        <end position="323"/>
    </location>
</feature>
<feature type="chain" id="PRO_5042157701" description="Formin-like protein" evidence="5">
    <location>
        <begin position="25"/>
        <end position="1444"/>
    </location>
</feature>
<proteinExistence type="inferred from homology"/>
<dbReference type="PANTHER" id="PTHR23213">
    <property type="entry name" value="FORMIN-RELATED"/>
    <property type="match status" value="1"/>
</dbReference>
<evidence type="ECO:0000313" key="8">
    <source>
        <dbReference type="Proteomes" id="UP001190926"/>
    </source>
</evidence>
<feature type="region of interest" description="Disordered" evidence="3">
    <location>
        <begin position="283"/>
        <end position="458"/>
    </location>
</feature>
<feature type="compositionally biased region" description="Pro residues" evidence="3">
    <location>
        <begin position="40"/>
        <end position="54"/>
    </location>
</feature>
<accession>A0AAD4JPP3</accession>
<feature type="compositionally biased region" description="Basic and acidic residues" evidence="3">
    <location>
        <begin position="788"/>
        <end position="797"/>
    </location>
</feature>
<feature type="compositionally biased region" description="Polar residues" evidence="3">
    <location>
        <begin position="470"/>
        <end position="500"/>
    </location>
</feature>
<dbReference type="SUPFAM" id="SSF101447">
    <property type="entry name" value="Formin homology 2 domain (FH2 domain)"/>
    <property type="match status" value="1"/>
</dbReference>
<feature type="compositionally biased region" description="Polar residues" evidence="3">
    <location>
        <begin position="649"/>
        <end position="658"/>
    </location>
</feature>
<organism evidence="7 8">
    <name type="scientific">Perilla frutescens var. hirtella</name>
    <name type="common">Perilla citriodora</name>
    <name type="synonym">Perilla setoyensis</name>
    <dbReference type="NCBI Taxonomy" id="608512"/>
    <lineage>
        <taxon>Eukaryota</taxon>
        <taxon>Viridiplantae</taxon>
        <taxon>Streptophyta</taxon>
        <taxon>Embryophyta</taxon>
        <taxon>Tracheophyta</taxon>
        <taxon>Spermatophyta</taxon>
        <taxon>Magnoliopsida</taxon>
        <taxon>eudicotyledons</taxon>
        <taxon>Gunneridae</taxon>
        <taxon>Pentapetalae</taxon>
        <taxon>asterids</taxon>
        <taxon>lamiids</taxon>
        <taxon>Lamiales</taxon>
        <taxon>Lamiaceae</taxon>
        <taxon>Nepetoideae</taxon>
        <taxon>Elsholtzieae</taxon>
        <taxon>Perilla</taxon>
    </lineage>
</organism>
<keyword evidence="8" id="KW-1185">Reference proteome</keyword>
<comment type="similarity">
    <text evidence="1">Belongs to the formin-like family. Class-I subfamily.</text>
</comment>
<feature type="compositionally biased region" description="Basic and acidic residues" evidence="3">
    <location>
        <begin position="368"/>
        <end position="377"/>
    </location>
</feature>
<feature type="domain" description="FH2" evidence="6">
    <location>
        <begin position="983"/>
        <end position="1416"/>
    </location>
</feature>
<feature type="transmembrane region" description="Helical" evidence="4">
    <location>
        <begin position="107"/>
        <end position="130"/>
    </location>
</feature>